<keyword evidence="3 5" id="KW-1133">Transmembrane helix</keyword>
<comment type="subcellular location">
    <subcellularLocation>
        <location evidence="1">Membrane</location>
        <topology evidence="1">Multi-pass membrane protein</topology>
    </subcellularLocation>
</comment>
<feature type="transmembrane region" description="Helical" evidence="5">
    <location>
        <begin position="143"/>
        <end position="164"/>
    </location>
</feature>
<comment type="caution">
    <text evidence="6">The sequence shown here is derived from an EMBL/GenBank/DDBJ whole genome shotgun (WGS) entry which is preliminary data.</text>
</comment>
<feature type="transmembrane region" description="Helical" evidence="5">
    <location>
        <begin position="64"/>
        <end position="81"/>
    </location>
</feature>
<gene>
    <name evidence="6" type="primary">yohK</name>
    <name evidence="6" type="ORF">CLVI_09880</name>
</gene>
<dbReference type="AlphaFoldDB" id="A0A2T0BHS4"/>
<dbReference type="Pfam" id="PF04172">
    <property type="entry name" value="LrgB"/>
    <property type="match status" value="1"/>
</dbReference>
<evidence type="ECO:0000256" key="2">
    <source>
        <dbReference type="ARBA" id="ARBA00022692"/>
    </source>
</evidence>
<evidence type="ECO:0000256" key="1">
    <source>
        <dbReference type="ARBA" id="ARBA00004141"/>
    </source>
</evidence>
<evidence type="ECO:0000256" key="4">
    <source>
        <dbReference type="ARBA" id="ARBA00023136"/>
    </source>
</evidence>
<feature type="transmembrane region" description="Helical" evidence="5">
    <location>
        <begin position="37"/>
        <end position="58"/>
    </location>
</feature>
<feature type="transmembrane region" description="Helical" evidence="5">
    <location>
        <begin position="6"/>
        <end position="25"/>
    </location>
</feature>
<dbReference type="PANTHER" id="PTHR30249">
    <property type="entry name" value="PUTATIVE SEROTONIN TRANSPORTER"/>
    <property type="match status" value="1"/>
</dbReference>
<dbReference type="InterPro" id="IPR007300">
    <property type="entry name" value="CidB/LrgB"/>
</dbReference>
<sequence length="238" mass="25108">MNILTNNLLFGIVLSLVAFEIGLYLNKKTKLPLLNPLLVAIALVIIFLVAFNIDFEVYNTGAKFINMFLGPATVILAVPLYKQIESLKKHAKAILTGVFFGSIIGMFSVMSLSYALGLDAMIIKSLLPKSVTTPIGIELSSQIGGIVPITVLAIIVTGIIGAILGPTICKVFKITDSVAVGVSLGTAAHAIGTTKALEIGETEGAMSGLSIGIAGLMTVFVAPLSYSFGHYIYTIFIK</sequence>
<proteinExistence type="predicted"/>
<name>A0A2T0BHS4_9CLOT</name>
<keyword evidence="2 5" id="KW-0812">Transmembrane</keyword>
<accession>A0A2T0BHS4</accession>
<feature type="transmembrane region" description="Helical" evidence="5">
    <location>
        <begin position="211"/>
        <end position="233"/>
    </location>
</feature>
<feature type="transmembrane region" description="Helical" evidence="5">
    <location>
        <begin position="171"/>
        <end position="191"/>
    </location>
</feature>
<evidence type="ECO:0000313" key="7">
    <source>
        <dbReference type="Proteomes" id="UP000239471"/>
    </source>
</evidence>
<reference evidence="6 7" key="1">
    <citation type="submission" date="2018-03" db="EMBL/GenBank/DDBJ databases">
        <title>Genome sequence of Clostridium vincentii DSM 10228.</title>
        <authorList>
            <person name="Poehlein A."/>
            <person name="Daniel R."/>
        </authorList>
    </citation>
    <scope>NUCLEOTIDE SEQUENCE [LARGE SCALE GENOMIC DNA]</scope>
    <source>
        <strain evidence="6 7">DSM 10228</strain>
    </source>
</reference>
<evidence type="ECO:0000256" key="3">
    <source>
        <dbReference type="ARBA" id="ARBA00022989"/>
    </source>
</evidence>
<keyword evidence="4 5" id="KW-0472">Membrane</keyword>
<dbReference type="PANTHER" id="PTHR30249:SF0">
    <property type="entry name" value="PLASTIDAL GLYCOLATE_GLYCERATE TRANSLOCATOR 1, CHLOROPLASTIC"/>
    <property type="match status" value="1"/>
</dbReference>
<keyword evidence="7" id="KW-1185">Reference proteome</keyword>
<protein>
    <submittedName>
        <fullName evidence="6">Inner membrane protein YohK</fullName>
    </submittedName>
</protein>
<dbReference type="GO" id="GO:0016020">
    <property type="term" value="C:membrane"/>
    <property type="evidence" value="ECO:0007669"/>
    <property type="project" value="UniProtKB-SubCell"/>
</dbReference>
<evidence type="ECO:0000313" key="6">
    <source>
        <dbReference type="EMBL" id="PRR83439.1"/>
    </source>
</evidence>
<dbReference type="RefSeq" id="WP_106059012.1">
    <property type="nucleotide sequence ID" value="NZ_PVXQ01000007.1"/>
</dbReference>
<feature type="transmembrane region" description="Helical" evidence="5">
    <location>
        <begin position="93"/>
        <end position="123"/>
    </location>
</feature>
<evidence type="ECO:0000256" key="5">
    <source>
        <dbReference type="SAM" id="Phobius"/>
    </source>
</evidence>
<dbReference type="EMBL" id="PVXQ01000007">
    <property type="protein sequence ID" value="PRR83439.1"/>
    <property type="molecule type" value="Genomic_DNA"/>
</dbReference>
<dbReference type="OrthoDB" id="9811701at2"/>
<dbReference type="Proteomes" id="UP000239471">
    <property type="component" value="Unassembled WGS sequence"/>
</dbReference>
<organism evidence="6 7">
    <name type="scientific">Clostridium vincentii</name>
    <dbReference type="NCBI Taxonomy" id="52704"/>
    <lineage>
        <taxon>Bacteria</taxon>
        <taxon>Bacillati</taxon>
        <taxon>Bacillota</taxon>
        <taxon>Clostridia</taxon>
        <taxon>Eubacteriales</taxon>
        <taxon>Clostridiaceae</taxon>
        <taxon>Clostridium</taxon>
    </lineage>
</organism>